<dbReference type="InterPro" id="IPR011009">
    <property type="entry name" value="Kinase-like_dom_sf"/>
</dbReference>
<keyword evidence="3" id="KW-1185">Reference proteome</keyword>
<dbReference type="SUPFAM" id="SSF56112">
    <property type="entry name" value="Protein kinase-like (PK-like)"/>
    <property type="match status" value="1"/>
</dbReference>
<dbReference type="EMBL" id="MTLA01000122">
    <property type="protein sequence ID" value="OOP68300.1"/>
    <property type="molecule type" value="Genomic_DNA"/>
</dbReference>
<dbReference type="PROSITE" id="PS50011">
    <property type="entry name" value="PROTEIN_KINASE_DOM"/>
    <property type="match status" value="1"/>
</dbReference>
<dbReference type="Proteomes" id="UP000189761">
    <property type="component" value="Unassembled WGS sequence"/>
</dbReference>
<organism evidence="2 3">
    <name type="scientific">Heyndrickxia oleronia</name>
    <dbReference type="NCBI Taxonomy" id="38875"/>
    <lineage>
        <taxon>Bacteria</taxon>
        <taxon>Bacillati</taxon>
        <taxon>Bacillota</taxon>
        <taxon>Bacilli</taxon>
        <taxon>Bacillales</taxon>
        <taxon>Bacillaceae</taxon>
        <taxon>Heyndrickxia</taxon>
    </lineage>
</organism>
<accession>A0A8E2IC68</accession>
<dbReference type="Gene3D" id="3.90.1200.10">
    <property type="match status" value="1"/>
</dbReference>
<dbReference type="GO" id="GO:0005524">
    <property type="term" value="F:ATP binding"/>
    <property type="evidence" value="ECO:0007669"/>
    <property type="project" value="InterPro"/>
</dbReference>
<gene>
    <name evidence="2" type="ORF">BWZ43_11220</name>
</gene>
<dbReference type="InterPro" id="IPR002575">
    <property type="entry name" value="Aminoglycoside_PTrfase"/>
</dbReference>
<reference evidence="2 3" key="1">
    <citation type="submission" date="2017-01" db="EMBL/GenBank/DDBJ databases">
        <title>Draft genome sequence of Bacillus oleronius.</title>
        <authorList>
            <person name="Allam M."/>
        </authorList>
    </citation>
    <scope>NUCLEOTIDE SEQUENCE [LARGE SCALE GENOMIC DNA]</scope>
    <source>
        <strain evidence="2 3">DSM 9356</strain>
    </source>
</reference>
<dbReference type="InterPro" id="IPR000719">
    <property type="entry name" value="Prot_kinase_dom"/>
</dbReference>
<comment type="caution">
    <text evidence="2">The sequence shown here is derived from an EMBL/GenBank/DDBJ whole genome shotgun (WGS) entry which is preliminary data.</text>
</comment>
<dbReference type="Pfam" id="PF01636">
    <property type="entry name" value="APH"/>
    <property type="match status" value="1"/>
</dbReference>
<proteinExistence type="predicted"/>
<protein>
    <recommendedName>
        <fullName evidence="1">Protein kinase domain-containing protein</fullName>
    </recommendedName>
</protein>
<feature type="domain" description="Protein kinase" evidence="1">
    <location>
        <begin position="3"/>
        <end position="299"/>
    </location>
</feature>
<sequence>MGREDFTILNEYSIGKILSASNMNQGNTSNAKLINTSQDKYILRKIKDKKQAITEYLISKKLLKHQITSEILLSKNNLPFVIKNSGIYNLQRYIEHYPIKIEEINFSILDETIAFFHSEAVDIKGIYEQEDRFLLNRLWKEVEHSIQSIEMKIKKQLEELINECFNYKHKSNCYIHSNLGIWNLLINKNKIYLIDFGEVRKGNNHFDIAAILSSTLKMNDEDYQIITNINEFRNGYLKKFNDFDWSILRENLNLWFIRGMLALIINKGINQATQELLEKIMHQRNKLDGILMDHIKKKR</sequence>
<evidence type="ECO:0000259" key="1">
    <source>
        <dbReference type="PROSITE" id="PS50011"/>
    </source>
</evidence>
<name>A0A8E2IC68_9BACI</name>
<dbReference type="RefSeq" id="WP_078110198.1">
    <property type="nucleotide sequence ID" value="NZ_MTLA01000122.1"/>
</dbReference>
<evidence type="ECO:0000313" key="2">
    <source>
        <dbReference type="EMBL" id="OOP68300.1"/>
    </source>
</evidence>
<dbReference type="AlphaFoldDB" id="A0A8E2IC68"/>
<dbReference type="GO" id="GO:0004672">
    <property type="term" value="F:protein kinase activity"/>
    <property type="evidence" value="ECO:0007669"/>
    <property type="project" value="InterPro"/>
</dbReference>
<evidence type="ECO:0000313" key="3">
    <source>
        <dbReference type="Proteomes" id="UP000189761"/>
    </source>
</evidence>